<sequence length="43" mass="4824">ENTDSEEVVMWLAGWMKAQEACNNEVVVWLGSHLGMELEMTGV</sequence>
<feature type="non-terminal residue" evidence="1">
    <location>
        <position position="1"/>
    </location>
</feature>
<dbReference type="AlphaFoldDB" id="A0A392UNN7"/>
<reference evidence="1 2" key="1">
    <citation type="journal article" date="2018" name="Front. Plant Sci.">
        <title>Red Clover (Trifolium pratense) and Zigzag Clover (T. medium) - A Picture of Genomic Similarities and Differences.</title>
        <authorList>
            <person name="Dluhosova J."/>
            <person name="Istvanek J."/>
            <person name="Nedelnik J."/>
            <person name="Repkova J."/>
        </authorList>
    </citation>
    <scope>NUCLEOTIDE SEQUENCE [LARGE SCALE GENOMIC DNA]</scope>
    <source>
        <strain evidence="2">cv. 10/8</strain>
        <tissue evidence="1">Leaf</tissue>
    </source>
</reference>
<accession>A0A392UNN7</accession>
<proteinExistence type="predicted"/>
<dbReference type="EMBL" id="LXQA010852498">
    <property type="protein sequence ID" value="MCI74056.1"/>
    <property type="molecule type" value="Genomic_DNA"/>
</dbReference>
<keyword evidence="2" id="KW-1185">Reference proteome</keyword>
<protein>
    <submittedName>
        <fullName evidence="1">Uncharacterized protein</fullName>
    </submittedName>
</protein>
<comment type="caution">
    <text evidence="1">The sequence shown here is derived from an EMBL/GenBank/DDBJ whole genome shotgun (WGS) entry which is preliminary data.</text>
</comment>
<name>A0A392UNN7_9FABA</name>
<dbReference type="Proteomes" id="UP000265520">
    <property type="component" value="Unassembled WGS sequence"/>
</dbReference>
<evidence type="ECO:0000313" key="1">
    <source>
        <dbReference type="EMBL" id="MCI74056.1"/>
    </source>
</evidence>
<organism evidence="1 2">
    <name type="scientific">Trifolium medium</name>
    <dbReference type="NCBI Taxonomy" id="97028"/>
    <lineage>
        <taxon>Eukaryota</taxon>
        <taxon>Viridiplantae</taxon>
        <taxon>Streptophyta</taxon>
        <taxon>Embryophyta</taxon>
        <taxon>Tracheophyta</taxon>
        <taxon>Spermatophyta</taxon>
        <taxon>Magnoliopsida</taxon>
        <taxon>eudicotyledons</taxon>
        <taxon>Gunneridae</taxon>
        <taxon>Pentapetalae</taxon>
        <taxon>rosids</taxon>
        <taxon>fabids</taxon>
        <taxon>Fabales</taxon>
        <taxon>Fabaceae</taxon>
        <taxon>Papilionoideae</taxon>
        <taxon>50 kb inversion clade</taxon>
        <taxon>NPAAA clade</taxon>
        <taxon>Hologalegina</taxon>
        <taxon>IRL clade</taxon>
        <taxon>Trifolieae</taxon>
        <taxon>Trifolium</taxon>
    </lineage>
</organism>
<evidence type="ECO:0000313" key="2">
    <source>
        <dbReference type="Proteomes" id="UP000265520"/>
    </source>
</evidence>